<dbReference type="AlphaFoldDB" id="A0A928BVZ4"/>
<proteinExistence type="predicted"/>
<organism evidence="2 3">
    <name type="scientific">Xylanibacter ruminicola</name>
    <name type="common">Prevotella ruminicola</name>
    <dbReference type="NCBI Taxonomy" id="839"/>
    <lineage>
        <taxon>Bacteria</taxon>
        <taxon>Pseudomonadati</taxon>
        <taxon>Bacteroidota</taxon>
        <taxon>Bacteroidia</taxon>
        <taxon>Bacteroidales</taxon>
        <taxon>Prevotellaceae</taxon>
        <taxon>Xylanibacter</taxon>
    </lineage>
</organism>
<gene>
    <name evidence="2" type="ORF">E7102_11645</name>
</gene>
<protein>
    <submittedName>
        <fullName evidence="2">Uncharacterized protein</fullName>
    </submittedName>
</protein>
<accession>A0A928BVZ4</accession>
<comment type="caution">
    <text evidence="2">The sequence shown here is derived from an EMBL/GenBank/DDBJ whole genome shotgun (WGS) entry which is preliminary data.</text>
</comment>
<feature type="signal peptide" evidence="1">
    <location>
        <begin position="1"/>
        <end position="23"/>
    </location>
</feature>
<sequence>MRLFPKLILSSVSILLASVHLSAQNGVSSLLANLSSSYSYVLSRIMTNASGTASLDHVDYDNGLGQTYQKVDVGRDQRVHGCCTKCSYIELI</sequence>
<dbReference type="Proteomes" id="UP000763088">
    <property type="component" value="Unassembled WGS sequence"/>
</dbReference>
<feature type="chain" id="PRO_5037115457" evidence="1">
    <location>
        <begin position="24"/>
        <end position="92"/>
    </location>
</feature>
<keyword evidence="1" id="KW-0732">Signal</keyword>
<evidence type="ECO:0000313" key="3">
    <source>
        <dbReference type="Proteomes" id="UP000763088"/>
    </source>
</evidence>
<reference evidence="2" key="1">
    <citation type="submission" date="2019-04" db="EMBL/GenBank/DDBJ databases">
        <title>Evolution of Biomass-Degrading Anaerobic Consortia Revealed by Metagenomics.</title>
        <authorList>
            <person name="Peng X."/>
        </authorList>
    </citation>
    <scope>NUCLEOTIDE SEQUENCE</scope>
    <source>
        <strain evidence="2">SIG141</strain>
    </source>
</reference>
<evidence type="ECO:0000256" key="1">
    <source>
        <dbReference type="SAM" id="SignalP"/>
    </source>
</evidence>
<name>A0A928BVZ4_XYLRU</name>
<dbReference type="EMBL" id="SUYD01000015">
    <property type="protein sequence ID" value="MBE6267097.1"/>
    <property type="molecule type" value="Genomic_DNA"/>
</dbReference>
<evidence type="ECO:0000313" key="2">
    <source>
        <dbReference type="EMBL" id="MBE6267097.1"/>
    </source>
</evidence>